<dbReference type="EC" id="2.7.7.18" evidence="11"/>
<evidence type="ECO:0000256" key="2">
    <source>
        <dbReference type="ARBA" id="ARBA00005019"/>
    </source>
</evidence>
<evidence type="ECO:0000256" key="5">
    <source>
        <dbReference type="ARBA" id="ARBA00022679"/>
    </source>
</evidence>
<evidence type="ECO:0000256" key="3">
    <source>
        <dbReference type="ARBA" id="ARBA00009014"/>
    </source>
</evidence>
<dbReference type="Pfam" id="PF01467">
    <property type="entry name" value="CTP_transf_like"/>
    <property type="match status" value="1"/>
</dbReference>
<sequence>MMAGLKSDTLTPGLRVGLYGGSFNPPHEGHRHVAQTALKRLQLDRVWWLVSPGNPLKDDAPAPLDARMDAVRRLAPGPRHVISSIEAQLGAGYTIDLLRHLQARHPGVRFVWIMGADGLGELHRWKDWREIIARIPLAVIARASAGPDPRFSRAAKALRQHRLPESQARALADRGAPGWTYLTEPLHPHASRLMRG</sequence>
<keyword evidence="6 11" id="KW-0548">Nucleotidyltransferase</keyword>
<evidence type="ECO:0000256" key="1">
    <source>
        <dbReference type="ARBA" id="ARBA00002324"/>
    </source>
</evidence>
<evidence type="ECO:0000256" key="6">
    <source>
        <dbReference type="ARBA" id="ARBA00022695"/>
    </source>
</evidence>
<proteinExistence type="inferred from homology"/>
<dbReference type="NCBIfam" id="NF000843">
    <property type="entry name" value="PRK00071.2-2"/>
    <property type="match status" value="1"/>
</dbReference>
<evidence type="ECO:0000256" key="8">
    <source>
        <dbReference type="ARBA" id="ARBA00022840"/>
    </source>
</evidence>
<evidence type="ECO:0000259" key="12">
    <source>
        <dbReference type="Pfam" id="PF01467"/>
    </source>
</evidence>
<dbReference type="SUPFAM" id="SSF52374">
    <property type="entry name" value="Nucleotidylyl transferase"/>
    <property type="match status" value="1"/>
</dbReference>
<evidence type="ECO:0000256" key="11">
    <source>
        <dbReference type="HAMAP-Rule" id="MF_00244"/>
    </source>
</evidence>
<dbReference type="UniPathway" id="UPA00253">
    <property type="reaction ID" value="UER00332"/>
</dbReference>
<evidence type="ECO:0000313" key="14">
    <source>
        <dbReference type="Proteomes" id="UP000325122"/>
    </source>
</evidence>
<keyword evidence="7 11" id="KW-0547">Nucleotide-binding</keyword>
<name>A0A5M6ZH10_9PROT</name>
<dbReference type="Gene3D" id="3.40.50.620">
    <property type="entry name" value="HUPs"/>
    <property type="match status" value="1"/>
</dbReference>
<dbReference type="Proteomes" id="UP000325122">
    <property type="component" value="Unassembled WGS sequence"/>
</dbReference>
<protein>
    <recommendedName>
        <fullName evidence="11">Probable nicotinate-nucleotide adenylyltransferase</fullName>
        <ecNumber evidence="11">2.7.7.18</ecNumber>
    </recommendedName>
    <alternativeName>
        <fullName evidence="11">Deamido-NAD(+) diphosphorylase</fullName>
    </alternativeName>
    <alternativeName>
        <fullName evidence="11">Deamido-NAD(+) pyrophosphorylase</fullName>
    </alternativeName>
    <alternativeName>
        <fullName evidence="11">Nicotinate mononucleotide adenylyltransferase</fullName>
        <shortName evidence="11">NaMN adenylyltransferase</shortName>
    </alternativeName>
</protein>
<dbReference type="PANTHER" id="PTHR39321:SF3">
    <property type="entry name" value="PHOSPHOPANTETHEINE ADENYLYLTRANSFERASE"/>
    <property type="match status" value="1"/>
</dbReference>
<dbReference type="GO" id="GO:0004515">
    <property type="term" value="F:nicotinate-nucleotide adenylyltransferase activity"/>
    <property type="evidence" value="ECO:0007669"/>
    <property type="project" value="UniProtKB-UniRule"/>
</dbReference>
<dbReference type="GO" id="GO:0009435">
    <property type="term" value="P:NAD+ biosynthetic process"/>
    <property type="evidence" value="ECO:0007669"/>
    <property type="project" value="UniProtKB-UniRule"/>
</dbReference>
<dbReference type="InterPro" id="IPR004821">
    <property type="entry name" value="Cyt_trans-like"/>
</dbReference>
<comment type="catalytic activity">
    <reaction evidence="10 11">
        <text>nicotinate beta-D-ribonucleotide + ATP + H(+) = deamido-NAD(+) + diphosphate</text>
        <dbReference type="Rhea" id="RHEA:22860"/>
        <dbReference type="ChEBI" id="CHEBI:15378"/>
        <dbReference type="ChEBI" id="CHEBI:30616"/>
        <dbReference type="ChEBI" id="CHEBI:33019"/>
        <dbReference type="ChEBI" id="CHEBI:57502"/>
        <dbReference type="ChEBI" id="CHEBI:58437"/>
        <dbReference type="EC" id="2.7.7.18"/>
    </reaction>
</comment>
<dbReference type="HAMAP" id="MF_00244">
    <property type="entry name" value="NaMN_adenylyltr"/>
    <property type="match status" value="1"/>
</dbReference>
<keyword evidence="14" id="KW-1185">Reference proteome</keyword>
<dbReference type="PANTHER" id="PTHR39321">
    <property type="entry name" value="NICOTINATE-NUCLEOTIDE ADENYLYLTRANSFERASE-RELATED"/>
    <property type="match status" value="1"/>
</dbReference>
<keyword evidence="5 11" id="KW-0808">Transferase</keyword>
<dbReference type="AlphaFoldDB" id="A0A5M6ZH10"/>
<accession>A0A5M6ZH10</accession>
<comment type="function">
    <text evidence="1 11">Catalyzes the reversible adenylation of nicotinate mononucleotide (NaMN) to nicotinic acid adenine dinucleotide (NaAD).</text>
</comment>
<dbReference type="EMBL" id="VWOJ01000002">
    <property type="protein sequence ID" value="KAA5803600.1"/>
    <property type="molecule type" value="Genomic_DNA"/>
</dbReference>
<comment type="pathway">
    <text evidence="2 11">Cofactor biosynthesis; NAD(+) biosynthesis; deamido-NAD(+) from nicotinate D-ribonucleotide: step 1/1.</text>
</comment>
<dbReference type="GO" id="GO:0005524">
    <property type="term" value="F:ATP binding"/>
    <property type="evidence" value="ECO:0007669"/>
    <property type="project" value="UniProtKB-KW"/>
</dbReference>
<dbReference type="NCBIfam" id="TIGR00125">
    <property type="entry name" value="cyt_tran_rel"/>
    <property type="match status" value="1"/>
</dbReference>
<reference evidence="13 14" key="1">
    <citation type="submission" date="2019-09" db="EMBL/GenBank/DDBJ databases">
        <authorList>
            <person name="Kevbrin V."/>
            <person name="Grouzdev D.S."/>
        </authorList>
    </citation>
    <scope>NUCLEOTIDE SEQUENCE [LARGE SCALE GENOMIC DNA]</scope>
    <source>
        <strain evidence="13 14">G-192</strain>
    </source>
</reference>
<dbReference type="CDD" id="cd02165">
    <property type="entry name" value="NMNAT"/>
    <property type="match status" value="1"/>
</dbReference>
<evidence type="ECO:0000313" key="13">
    <source>
        <dbReference type="EMBL" id="KAA5803600.1"/>
    </source>
</evidence>
<evidence type="ECO:0000256" key="9">
    <source>
        <dbReference type="ARBA" id="ARBA00023027"/>
    </source>
</evidence>
<dbReference type="InterPro" id="IPR014729">
    <property type="entry name" value="Rossmann-like_a/b/a_fold"/>
</dbReference>
<comment type="similarity">
    <text evidence="3 11">Belongs to the NadD family.</text>
</comment>
<keyword evidence="8 11" id="KW-0067">ATP-binding</keyword>
<keyword evidence="9 11" id="KW-0520">NAD</keyword>
<gene>
    <name evidence="11" type="primary">nadD</name>
    <name evidence="13" type="ORF">F1654_07300</name>
</gene>
<feature type="domain" description="Cytidyltransferase-like" evidence="12">
    <location>
        <begin position="18"/>
        <end position="143"/>
    </location>
</feature>
<evidence type="ECO:0000256" key="7">
    <source>
        <dbReference type="ARBA" id="ARBA00022741"/>
    </source>
</evidence>
<dbReference type="InterPro" id="IPR005248">
    <property type="entry name" value="NadD/NMNAT"/>
</dbReference>
<organism evidence="13 14">
    <name type="scientific">Alkalicaulis satelles</name>
    <dbReference type="NCBI Taxonomy" id="2609175"/>
    <lineage>
        <taxon>Bacteria</taxon>
        <taxon>Pseudomonadati</taxon>
        <taxon>Pseudomonadota</taxon>
        <taxon>Alphaproteobacteria</taxon>
        <taxon>Maricaulales</taxon>
        <taxon>Maricaulaceae</taxon>
        <taxon>Alkalicaulis</taxon>
    </lineage>
</organism>
<evidence type="ECO:0000256" key="4">
    <source>
        <dbReference type="ARBA" id="ARBA00022642"/>
    </source>
</evidence>
<keyword evidence="4 11" id="KW-0662">Pyridine nucleotide biosynthesis</keyword>
<comment type="caution">
    <text evidence="13">The sequence shown here is derived from an EMBL/GenBank/DDBJ whole genome shotgun (WGS) entry which is preliminary data.</text>
</comment>
<evidence type="ECO:0000256" key="10">
    <source>
        <dbReference type="ARBA" id="ARBA00048721"/>
    </source>
</evidence>